<dbReference type="EMBL" id="LWCA01001849">
    <property type="protein sequence ID" value="OAF64423.1"/>
    <property type="molecule type" value="Genomic_DNA"/>
</dbReference>
<proteinExistence type="predicted"/>
<comment type="caution">
    <text evidence="2">The sequence shown here is derived from an EMBL/GenBank/DDBJ whole genome shotgun (WGS) entry which is preliminary data.</text>
</comment>
<gene>
    <name evidence="2" type="ORF">A3Q56_07865</name>
</gene>
<dbReference type="OrthoDB" id="64868at2759"/>
<evidence type="ECO:0000313" key="2">
    <source>
        <dbReference type="EMBL" id="OAF64423.1"/>
    </source>
</evidence>
<reference evidence="2 3" key="1">
    <citation type="submission" date="2016-04" db="EMBL/GenBank/DDBJ databases">
        <title>The genome of Intoshia linei affirms orthonectids as highly simplified spiralians.</title>
        <authorList>
            <person name="Mikhailov K.V."/>
            <person name="Slusarev G.S."/>
            <person name="Nikitin M.A."/>
            <person name="Logacheva M.D."/>
            <person name="Penin A."/>
            <person name="Aleoshin V."/>
            <person name="Panchin Y.V."/>
        </authorList>
    </citation>
    <scope>NUCLEOTIDE SEQUENCE [LARGE SCALE GENOMIC DNA]</scope>
    <source>
        <strain evidence="2">Intl2013</strain>
        <tissue evidence="2">Whole animal</tissue>
    </source>
</reference>
<dbReference type="AlphaFoldDB" id="A0A177ASS3"/>
<evidence type="ECO:0000313" key="3">
    <source>
        <dbReference type="Proteomes" id="UP000078046"/>
    </source>
</evidence>
<feature type="domain" description="Dynein heavy chain tail" evidence="1">
    <location>
        <begin position="3"/>
        <end position="66"/>
    </location>
</feature>
<accession>A0A177ASS3</accession>
<dbReference type="Proteomes" id="UP000078046">
    <property type="component" value="Unassembled WGS sequence"/>
</dbReference>
<dbReference type="InterPro" id="IPR013594">
    <property type="entry name" value="Dynein_heavy_tail"/>
</dbReference>
<organism evidence="2 3">
    <name type="scientific">Intoshia linei</name>
    <dbReference type="NCBI Taxonomy" id="1819745"/>
    <lineage>
        <taxon>Eukaryota</taxon>
        <taxon>Metazoa</taxon>
        <taxon>Spiralia</taxon>
        <taxon>Lophotrochozoa</taxon>
        <taxon>Mesozoa</taxon>
        <taxon>Orthonectida</taxon>
        <taxon>Rhopaluridae</taxon>
        <taxon>Intoshia</taxon>
    </lineage>
</organism>
<name>A0A177ASS3_9BILA</name>
<feature type="non-terminal residue" evidence="2">
    <location>
        <position position="66"/>
    </location>
</feature>
<dbReference type="Pfam" id="PF08385">
    <property type="entry name" value="DHC_N1"/>
    <property type="match status" value="1"/>
</dbReference>
<protein>
    <recommendedName>
        <fullName evidence="1">Dynein heavy chain tail domain-containing protein</fullName>
    </recommendedName>
</protein>
<evidence type="ECO:0000259" key="1">
    <source>
        <dbReference type="Pfam" id="PF08385"/>
    </source>
</evidence>
<keyword evidence="3" id="KW-1185">Reference proteome</keyword>
<sequence length="66" mass="7757">MDNLNSEVVSIEGEAIRFIDESFQCLRSAEGAFDLLLRFRHIKSRESINRQMSSKFNEILSQYEKE</sequence>